<name>A0A1I1TR87_9GAMM</name>
<comment type="subcellular location">
    <subcellularLocation>
        <location evidence="1">Membrane</location>
        <topology evidence="1">Multi-pass membrane protein</topology>
    </subcellularLocation>
</comment>
<evidence type="ECO:0000256" key="2">
    <source>
        <dbReference type="ARBA" id="ARBA00022448"/>
    </source>
</evidence>
<protein>
    <submittedName>
        <fullName evidence="9">Di-and tricarboxylate transporter</fullName>
    </submittedName>
</protein>
<feature type="transmembrane region" description="Helical" evidence="7">
    <location>
        <begin position="522"/>
        <end position="555"/>
    </location>
</feature>
<dbReference type="GO" id="GO:0008324">
    <property type="term" value="F:monoatomic cation transmembrane transporter activity"/>
    <property type="evidence" value="ECO:0007669"/>
    <property type="project" value="InterPro"/>
</dbReference>
<evidence type="ECO:0000256" key="3">
    <source>
        <dbReference type="ARBA" id="ARBA00022692"/>
    </source>
</evidence>
<feature type="transmembrane region" description="Helical" evidence="7">
    <location>
        <begin position="435"/>
        <end position="452"/>
    </location>
</feature>
<dbReference type="InterPro" id="IPR036721">
    <property type="entry name" value="RCK_C_sf"/>
</dbReference>
<feature type="transmembrane region" description="Helical" evidence="7">
    <location>
        <begin position="165"/>
        <end position="186"/>
    </location>
</feature>
<dbReference type="InterPro" id="IPR006037">
    <property type="entry name" value="RCK_C"/>
</dbReference>
<dbReference type="EMBL" id="FOMJ01000006">
    <property type="protein sequence ID" value="SFD58000.1"/>
    <property type="molecule type" value="Genomic_DNA"/>
</dbReference>
<feature type="transmembrane region" description="Helical" evidence="7">
    <location>
        <begin position="487"/>
        <end position="510"/>
    </location>
</feature>
<feature type="transmembrane region" description="Helical" evidence="7">
    <location>
        <begin position="206"/>
        <end position="227"/>
    </location>
</feature>
<evidence type="ECO:0000256" key="6">
    <source>
        <dbReference type="ARBA" id="ARBA00023136"/>
    </source>
</evidence>
<dbReference type="STRING" id="1123397.SAMN05660831_01895"/>
<dbReference type="OrthoDB" id="9809303at2"/>
<dbReference type="Pfam" id="PF03600">
    <property type="entry name" value="CitMHS"/>
    <property type="match status" value="1"/>
</dbReference>
<feature type="transmembrane region" description="Helical" evidence="7">
    <location>
        <begin position="119"/>
        <end position="144"/>
    </location>
</feature>
<evidence type="ECO:0000313" key="10">
    <source>
        <dbReference type="Proteomes" id="UP000198611"/>
    </source>
</evidence>
<feature type="domain" description="RCK C-terminal" evidence="8">
    <location>
        <begin position="334"/>
        <end position="418"/>
    </location>
</feature>
<evidence type="ECO:0000256" key="4">
    <source>
        <dbReference type="ARBA" id="ARBA00022737"/>
    </source>
</evidence>
<dbReference type="AlphaFoldDB" id="A0A1I1TR87"/>
<keyword evidence="5 7" id="KW-1133">Transmembrane helix</keyword>
<feature type="transmembrane region" description="Helical" evidence="7">
    <location>
        <begin position="458"/>
        <end position="475"/>
    </location>
</feature>
<dbReference type="InterPro" id="IPR051679">
    <property type="entry name" value="DASS-Related_Transporters"/>
</dbReference>
<accession>A0A1I1TR87</accession>
<keyword evidence="3 7" id="KW-0812">Transmembrane</keyword>
<dbReference type="RefSeq" id="WP_093428526.1">
    <property type="nucleotide sequence ID" value="NZ_FOMJ01000006.1"/>
</dbReference>
<feature type="transmembrane region" description="Helical" evidence="7">
    <location>
        <begin position="12"/>
        <end position="29"/>
    </location>
</feature>
<evidence type="ECO:0000256" key="1">
    <source>
        <dbReference type="ARBA" id="ARBA00004141"/>
    </source>
</evidence>
<feature type="transmembrane region" description="Helical" evidence="7">
    <location>
        <begin position="35"/>
        <end position="52"/>
    </location>
</feature>
<sequence length="630" mass="67426">MTETLTLTPEMMLVLGILAVTIFLFVAEIVRVDVVAIIVMVSLPLLGLAIFPDQVARTAERAEGDLFIAFDQAFSGFSSNAVISIIAVIIIGAALDKTGVMNKVARPIIRIAGNSESRLITGIAGTVGVISGFMQNIGAAALFLPAVTRIAKQTNIPISRLLMPMGFCAILGGTVTLVGSSPVILLNDLMHTSGVEQSWNLFDVTPIGLALIATGILYFIIAGRWVLPSNTDTTETLATDSSELAETYGLPTETFEVEVPRGSNLVGMDHESAAWRTEYGVSVVALERNGEKVYAPSRRTVFGAGDILAMVGTQEDVRRAVEAYGLQQRDDLTAFADDLSPSNAGLAEVVIAPRSRLIGKTMRELQFREKYNVDIVGIARGQEVFRSGLSDRPFQPGDALLVHGLNEKIGFLQKESRDFLVTTPVEVEEMREHKAPWAIGFFLVAISMILFTDIQLSVALMTGALGVILSGVLTIDEAYDAVDWRTVFLLAGLIPLGIVMEQTSTAAWVAQETLSMLGDVEPIVLMATIAVLATIFSLVMSNVGATVLLVPLAIAMARGAGGAEAGADPMVFALVVALATSNSFIIPTHQVNALIMGPGGYRNADYMRAGGIMTVLFLVVLITMLYFFYQ</sequence>
<evidence type="ECO:0000313" key="9">
    <source>
        <dbReference type="EMBL" id="SFD58000.1"/>
    </source>
</evidence>
<keyword evidence="6 7" id="KW-0472">Membrane</keyword>
<proteinExistence type="predicted"/>
<feature type="domain" description="RCK C-terminal" evidence="8">
    <location>
        <begin position="242"/>
        <end position="326"/>
    </location>
</feature>
<dbReference type="Gene3D" id="3.30.70.1450">
    <property type="entry name" value="Regulator of K+ conductance, C-terminal domain"/>
    <property type="match status" value="2"/>
</dbReference>
<dbReference type="SUPFAM" id="SSF116726">
    <property type="entry name" value="TrkA C-terminal domain-like"/>
    <property type="match status" value="2"/>
</dbReference>
<dbReference type="PROSITE" id="PS51202">
    <property type="entry name" value="RCK_C"/>
    <property type="match status" value="2"/>
</dbReference>
<reference evidence="9 10" key="1">
    <citation type="submission" date="2016-10" db="EMBL/GenBank/DDBJ databases">
        <authorList>
            <person name="de Groot N.N."/>
        </authorList>
    </citation>
    <scope>NUCLEOTIDE SEQUENCE [LARGE SCALE GENOMIC DNA]</scope>
    <source>
        <strain evidence="9 10">HL3</strain>
    </source>
</reference>
<dbReference type="Pfam" id="PF02080">
    <property type="entry name" value="TrkA_C"/>
    <property type="match status" value="2"/>
</dbReference>
<organism evidence="9 10">
    <name type="scientific">Thiohalospira halophila DSM 15071</name>
    <dbReference type="NCBI Taxonomy" id="1123397"/>
    <lineage>
        <taxon>Bacteria</taxon>
        <taxon>Pseudomonadati</taxon>
        <taxon>Pseudomonadota</taxon>
        <taxon>Gammaproteobacteria</taxon>
        <taxon>Thiohalospirales</taxon>
        <taxon>Thiohalospiraceae</taxon>
        <taxon>Thiohalospira</taxon>
    </lineage>
</organism>
<dbReference type="PANTHER" id="PTHR43652:SF2">
    <property type="entry name" value="BASIC AMINO ACID ANTIPORTER YFCC-RELATED"/>
    <property type="match status" value="1"/>
</dbReference>
<feature type="transmembrane region" description="Helical" evidence="7">
    <location>
        <begin position="73"/>
        <end position="95"/>
    </location>
</feature>
<feature type="transmembrane region" description="Helical" evidence="7">
    <location>
        <begin position="606"/>
        <end position="629"/>
    </location>
</feature>
<evidence type="ECO:0000256" key="5">
    <source>
        <dbReference type="ARBA" id="ARBA00022989"/>
    </source>
</evidence>
<gene>
    <name evidence="9" type="ORF">SAMN05660831_01895</name>
</gene>
<dbReference type="GO" id="GO:0005886">
    <property type="term" value="C:plasma membrane"/>
    <property type="evidence" value="ECO:0007669"/>
    <property type="project" value="TreeGrafter"/>
</dbReference>
<evidence type="ECO:0000256" key="7">
    <source>
        <dbReference type="SAM" id="Phobius"/>
    </source>
</evidence>
<feature type="transmembrane region" description="Helical" evidence="7">
    <location>
        <begin position="567"/>
        <end position="586"/>
    </location>
</feature>
<keyword evidence="10" id="KW-1185">Reference proteome</keyword>
<dbReference type="PANTHER" id="PTHR43652">
    <property type="entry name" value="BASIC AMINO ACID ANTIPORTER YFCC-RELATED"/>
    <property type="match status" value="1"/>
</dbReference>
<dbReference type="InterPro" id="IPR004680">
    <property type="entry name" value="Cit_transptr-like_dom"/>
</dbReference>
<keyword evidence="4" id="KW-0677">Repeat</keyword>
<keyword evidence="2" id="KW-0813">Transport</keyword>
<dbReference type="GO" id="GO:0006813">
    <property type="term" value="P:potassium ion transport"/>
    <property type="evidence" value="ECO:0007669"/>
    <property type="project" value="InterPro"/>
</dbReference>
<dbReference type="Proteomes" id="UP000198611">
    <property type="component" value="Unassembled WGS sequence"/>
</dbReference>
<evidence type="ECO:0000259" key="8">
    <source>
        <dbReference type="PROSITE" id="PS51202"/>
    </source>
</evidence>